<keyword evidence="11" id="KW-1185">Reference proteome</keyword>
<dbReference type="InterPro" id="IPR011990">
    <property type="entry name" value="TPR-like_helical_dom_sf"/>
</dbReference>
<dbReference type="GO" id="GO:0004674">
    <property type="term" value="F:protein serine/threonine kinase activity"/>
    <property type="evidence" value="ECO:0007669"/>
    <property type="project" value="UniProtKB-KW"/>
</dbReference>
<gene>
    <name evidence="10" type="ORF">SAMN05444401_2965</name>
</gene>
<keyword evidence="4 10" id="KW-0418">Kinase</keyword>
<dbReference type="PROSITE" id="PS50011">
    <property type="entry name" value="PROTEIN_KINASE_DOM"/>
    <property type="match status" value="1"/>
</dbReference>
<feature type="binding site" evidence="7">
    <location>
        <position position="42"/>
    </location>
    <ligand>
        <name>ATP</name>
        <dbReference type="ChEBI" id="CHEBI:30616"/>
    </ligand>
</feature>
<proteinExistence type="predicted"/>
<reference evidence="10 11" key="1">
    <citation type="submission" date="2016-11" db="EMBL/GenBank/DDBJ databases">
        <authorList>
            <person name="Jaros S."/>
            <person name="Januszkiewicz K."/>
            <person name="Wedrychowicz H."/>
        </authorList>
    </citation>
    <scope>NUCLEOTIDE SEQUENCE [LARGE SCALE GENOMIC DNA]</scope>
    <source>
        <strain evidence="10 11">DSM 21864</strain>
    </source>
</reference>
<dbReference type="SUPFAM" id="SSF48452">
    <property type="entry name" value="TPR-like"/>
    <property type="match status" value="1"/>
</dbReference>
<keyword evidence="3 7" id="KW-0547">Nucleotide-binding</keyword>
<dbReference type="Gene3D" id="3.30.200.20">
    <property type="entry name" value="Phosphorylase Kinase, domain 1"/>
    <property type="match status" value="1"/>
</dbReference>
<accession>A0A1M6J6F5</accession>
<keyword evidence="5 7" id="KW-0067">ATP-binding</keyword>
<dbReference type="EC" id="2.7.11.1" evidence="1"/>
<dbReference type="CDD" id="cd14014">
    <property type="entry name" value="STKc_PknB_like"/>
    <property type="match status" value="1"/>
</dbReference>
<feature type="repeat" description="TPR" evidence="6">
    <location>
        <begin position="547"/>
        <end position="580"/>
    </location>
</feature>
<evidence type="ECO:0000256" key="8">
    <source>
        <dbReference type="SAM" id="Phobius"/>
    </source>
</evidence>
<keyword evidence="8" id="KW-0472">Membrane</keyword>
<dbReference type="PROSITE" id="PS50005">
    <property type="entry name" value="TPR"/>
    <property type="match status" value="2"/>
</dbReference>
<dbReference type="SMART" id="SM00028">
    <property type="entry name" value="TPR"/>
    <property type="match status" value="2"/>
</dbReference>
<evidence type="ECO:0000256" key="5">
    <source>
        <dbReference type="ARBA" id="ARBA00022840"/>
    </source>
</evidence>
<evidence type="ECO:0000256" key="6">
    <source>
        <dbReference type="PROSITE-ProRule" id="PRU00339"/>
    </source>
</evidence>
<name>A0A1M6J6F5_9CLOT</name>
<dbReference type="InterPro" id="IPR017441">
    <property type="entry name" value="Protein_kinase_ATP_BS"/>
</dbReference>
<dbReference type="PROSITE" id="PS00108">
    <property type="entry name" value="PROTEIN_KINASE_ST"/>
    <property type="match status" value="1"/>
</dbReference>
<evidence type="ECO:0000256" key="2">
    <source>
        <dbReference type="ARBA" id="ARBA00022679"/>
    </source>
</evidence>
<dbReference type="Gene3D" id="1.10.510.10">
    <property type="entry name" value="Transferase(Phosphotransferase) domain 1"/>
    <property type="match status" value="1"/>
</dbReference>
<dbReference type="InterPro" id="IPR019734">
    <property type="entry name" value="TPR_rpt"/>
</dbReference>
<feature type="domain" description="Protein kinase" evidence="9">
    <location>
        <begin position="12"/>
        <end position="263"/>
    </location>
</feature>
<dbReference type="InterPro" id="IPR008271">
    <property type="entry name" value="Ser/Thr_kinase_AS"/>
</dbReference>
<evidence type="ECO:0000256" key="7">
    <source>
        <dbReference type="PROSITE-ProRule" id="PRU10141"/>
    </source>
</evidence>
<dbReference type="InterPro" id="IPR000719">
    <property type="entry name" value="Prot_kinase_dom"/>
</dbReference>
<dbReference type="AlphaFoldDB" id="A0A1M6J6F5"/>
<keyword evidence="8" id="KW-0812">Transmembrane</keyword>
<protein>
    <recommendedName>
        <fullName evidence="1">non-specific serine/threonine protein kinase</fullName>
        <ecNumber evidence="1">2.7.11.1</ecNumber>
    </recommendedName>
</protein>
<feature type="transmembrane region" description="Helical" evidence="8">
    <location>
        <begin position="274"/>
        <end position="296"/>
    </location>
</feature>
<evidence type="ECO:0000256" key="1">
    <source>
        <dbReference type="ARBA" id="ARBA00012513"/>
    </source>
</evidence>
<dbReference type="Gene3D" id="1.25.40.10">
    <property type="entry name" value="Tetratricopeptide repeat domain"/>
    <property type="match status" value="2"/>
</dbReference>
<dbReference type="RefSeq" id="WP_073008269.1">
    <property type="nucleotide sequence ID" value="NZ_FQZO01000005.1"/>
</dbReference>
<keyword evidence="6" id="KW-0802">TPR repeat</keyword>
<sequence>MNLIGTLFENRYQIIDILGKGGMSTVYLAKDTNLQKFWAIKKVLKSSKNLKADLMAEANILKRLDHPALPRIVDIIEKEDSIYVILDFIDGISLDKKLVEFGVVDEFTIINWALQICDVLNYLHSQKPNPIIYRDMKPGNIMLTAQGKIKLIDFGIAREYKEEVSQDTTYIGTKGYAAPEQYGSHQTDERTDIYSLGVTLYHLATGKGPSDPPYEIKPVREINPLLSEGFEIIINKCTEQDPNLRYQSIEELIYDIENIHKLNSSYKKTVRKKFIKLSATLLSFVFFAILTGFGGYKVNNINQRIYNSTIENAEVLTKSNSMDEAKKIFRQAIELNPEDPSAYKSAIDMFLKNNDYDGCIEFISPLVQKNASKNYEVLYWFGKVYFLKGDYYQANKRFESIKSTKKLSNEAKRELLYYKPIAEELGSTTSEKNKSSIQTSINLLREYIDTIPNSQGDAKINSYIALANIYQNNADVFPDTYLEDALTVLKEASKFAPDNNIVLLEMLGTIHYKKALRLENKKNEYDKELNEAAGYFEKALKAGSNVSNTYYLIGTIYKYLEKYDDSIRIFNEHINKFEKDYKGNTSLGVLYADLIIKDRNNLKEPDAEYYIKIAQCYDNATKKNPNTNDPDYKKLKNMYESLKSEGKIK</sequence>
<keyword evidence="2" id="KW-0808">Transferase</keyword>
<dbReference type="InterPro" id="IPR011009">
    <property type="entry name" value="Kinase-like_dom_sf"/>
</dbReference>
<dbReference type="STRING" id="1121298.SAMN05444401_2965"/>
<dbReference type="Proteomes" id="UP000184080">
    <property type="component" value="Unassembled WGS sequence"/>
</dbReference>
<dbReference type="PROSITE" id="PS00107">
    <property type="entry name" value="PROTEIN_KINASE_ATP"/>
    <property type="match status" value="1"/>
</dbReference>
<dbReference type="SMART" id="SM00220">
    <property type="entry name" value="S_TKc"/>
    <property type="match status" value="1"/>
</dbReference>
<dbReference type="EMBL" id="FQZO01000005">
    <property type="protein sequence ID" value="SHJ42251.1"/>
    <property type="molecule type" value="Genomic_DNA"/>
</dbReference>
<feature type="repeat" description="TPR" evidence="6">
    <location>
        <begin position="306"/>
        <end position="339"/>
    </location>
</feature>
<keyword evidence="8" id="KW-1133">Transmembrane helix</keyword>
<dbReference type="GO" id="GO:0005524">
    <property type="term" value="F:ATP binding"/>
    <property type="evidence" value="ECO:0007669"/>
    <property type="project" value="UniProtKB-UniRule"/>
</dbReference>
<dbReference type="PANTHER" id="PTHR43289">
    <property type="entry name" value="MITOGEN-ACTIVATED PROTEIN KINASE KINASE KINASE 20-RELATED"/>
    <property type="match status" value="1"/>
</dbReference>
<dbReference type="PANTHER" id="PTHR43289:SF6">
    <property type="entry name" value="SERINE_THREONINE-PROTEIN KINASE NEKL-3"/>
    <property type="match status" value="1"/>
</dbReference>
<evidence type="ECO:0000313" key="10">
    <source>
        <dbReference type="EMBL" id="SHJ42251.1"/>
    </source>
</evidence>
<evidence type="ECO:0000256" key="3">
    <source>
        <dbReference type="ARBA" id="ARBA00022741"/>
    </source>
</evidence>
<dbReference type="OrthoDB" id="9788659at2"/>
<evidence type="ECO:0000259" key="9">
    <source>
        <dbReference type="PROSITE" id="PS50011"/>
    </source>
</evidence>
<organism evidence="10 11">
    <name type="scientific">Clostridium amylolyticum</name>
    <dbReference type="NCBI Taxonomy" id="1121298"/>
    <lineage>
        <taxon>Bacteria</taxon>
        <taxon>Bacillati</taxon>
        <taxon>Bacillota</taxon>
        <taxon>Clostridia</taxon>
        <taxon>Eubacteriales</taxon>
        <taxon>Clostridiaceae</taxon>
        <taxon>Clostridium</taxon>
    </lineage>
</organism>
<evidence type="ECO:0000256" key="4">
    <source>
        <dbReference type="ARBA" id="ARBA00022777"/>
    </source>
</evidence>
<evidence type="ECO:0000313" key="11">
    <source>
        <dbReference type="Proteomes" id="UP000184080"/>
    </source>
</evidence>
<dbReference type="Pfam" id="PF00069">
    <property type="entry name" value="Pkinase"/>
    <property type="match status" value="1"/>
</dbReference>
<keyword evidence="10" id="KW-0723">Serine/threonine-protein kinase</keyword>
<dbReference type="SUPFAM" id="SSF56112">
    <property type="entry name" value="Protein kinase-like (PK-like)"/>
    <property type="match status" value="1"/>
</dbReference>